<comment type="caution">
    <text evidence="2">The sequence shown here is derived from an EMBL/GenBank/DDBJ whole genome shotgun (WGS) entry which is preliminary data.</text>
</comment>
<accession>A0A229NWP0</accession>
<keyword evidence="1" id="KW-1133">Transmembrane helix</keyword>
<keyword evidence="1" id="KW-0472">Membrane</keyword>
<organism evidence="2 3">
    <name type="scientific">Paenibacillus herberti</name>
    <dbReference type="NCBI Taxonomy" id="1619309"/>
    <lineage>
        <taxon>Bacteria</taxon>
        <taxon>Bacillati</taxon>
        <taxon>Bacillota</taxon>
        <taxon>Bacilli</taxon>
        <taxon>Bacillales</taxon>
        <taxon>Paenibacillaceae</taxon>
        <taxon>Paenibacillus</taxon>
    </lineage>
</organism>
<sequence length="165" mass="17995">MSYEDVNLKRSTASSLGIILVLFILLVVIVTTCYQDAIDPINSDPLDPVNSAFLAFLIDSSAPYTFILDGFSNRGILRSSTNQTIYSYGPIVPMIINDSRYGHTTARYNALNTAGVVVGQLTFTMDYDYGAPFRFSGISTPPNSRYTTREGSSSGAPAQLRLQSI</sequence>
<dbReference type="OrthoDB" id="9830218at2"/>
<reference evidence="2 3" key="1">
    <citation type="submission" date="2017-07" db="EMBL/GenBank/DDBJ databases">
        <title>Paenibacillus herberti R33 genome sequencing and assembly.</title>
        <authorList>
            <person name="Su W."/>
        </authorList>
    </citation>
    <scope>NUCLEOTIDE SEQUENCE [LARGE SCALE GENOMIC DNA]</scope>
    <source>
        <strain evidence="2 3">R33</strain>
    </source>
</reference>
<dbReference type="Proteomes" id="UP000215145">
    <property type="component" value="Unassembled WGS sequence"/>
</dbReference>
<evidence type="ECO:0000313" key="2">
    <source>
        <dbReference type="EMBL" id="OXM14396.1"/>
    </source>
</evidence>
<dbReference type="RefSeq" id="WP_089525220.1">
    <property type="nucleotide sequence ID" value="NZ_NMUQ01000002.1"/>
</dbReference>
<name>A0A229NWP0_9BACL</name>
<dbReference type="EMBL" id="NMUQ01000002">
    <property type="protein sequence ID" value="OXM14396.1"/>
    <property type="molecule type" value="Genomic_DNA"/>
</dbReference>
<proteinExistence type="predicted"/>
<feature type="transmembrane region" description="Helical" evidence="1">
    <location>
        <begin position="12"/>
        <end position="32"/>
    </location>
</feature>
<dbReference type="AlphaFoldDB" id="A0A229NWP0"/>
<gene>
    <name evidence="2" type="ORF">CGZ75_15735</name>
</gene>
<evidence type="ECO:0000313" key="3">
    <source>
        <dbReference type="Proteomes" id="UP000215145"/>
    </source>
</evidence>
<feature type="transmembrane region" description="Helical" evidence="1">
    <location>
        <begin position="52"/>
        <end position="71"/>
    </location>
</feature>
<keyword evidence="1" id="KW-0812">Transmembrane</keyword>
<keyword evidence="3" id="KW-1185">Reference proteome</keyword>
<evidence type="ECO:0000256" key="1">
    <source>
        <dbReference type="SAM" id="Phobius"/>
    </source>
</evidence>
<protein>
    <submittedName>
        <fullName evidence="2">Uncharacterized protein</fullName>
    </submittedName>
</protein>